<dbReference type="PROSITE" id="PS50893">
    <property type="entry name" value="ABC_TRANSPORTER_2"/>
    <property type="match status" value="1"/>
</dbReference>
<dbReference type="InterPro" id="IPR027417">
    <property type="entry name" value="P-loop_NTPase"/>
</dbReference>
<evidence type="ECO:0000256" key="1">
    <source>
        <dbReference type="ARBA" id="ARBA00022448"/>
    </source>
</evidence>
<sequence>MQLKVKVIFVAHIQFQQVKKFYPNGFVAIDNLNLEIYDNEFLVLLGPSGCGKSTTLNMIAGLEDISEGTLSFNGQVINDVSPDKRDIAMVFQSYALYPHKTVYENIAFGLKMRKFSNSEIKVLVDDAARRLDITKLLDRRPGQLSGGQRQRVALGRAMVRRPSAFLMDEPLSNLDAALRISMRAEIKQLHQNMKTTFIYVTHDQAEALTLADRIVVMKDGQILQIGTPDEIYERPKNIFVASFLGVPQINLIEGNLREDRGELLFESACLRVNLTGLQPSNFSSASSAQVTLGIRAEDVLSLDAANAPETLTGKIKSILPIGSDQFLETRLSASDEKSYFFRVGKEYRNVIDGSFHFQLNRNRLHLFDTQTTLSLL</sequence>
<dbReference type="InterPro" id="IPR017871">
    <property type="entry name" value="ABC_transporter-like_CS"/>
</dbReference>
<keyword evidence="2" id="KW-1003">Cell membrane</keyword>
<dbReference type="PROSITE" id="PS00211">
    <property type="entry name" value="ABC_TRANSPORTER_1"/>
    <property type="match status" value="1"/>
</dbReference>
<dbReference type="Gene3D" id="2.40.50.140">
    <property type="entry name" value="Nucleic acid-binding proteins"/>
    <property type="match status" value="1"/>
</dbReference>
<evidence type="ECO:0000256" key="7">
    <source>
        <dbReference type="ARBA" id="ARBA00023136"/>
    </source>
</evidence>
<keyword evidence="1" id="KW-0813">Transport</keyword>
<dbReference type="STRING" id="1938817.SAMN06296008_10970"/>
<organism evidence="9 10">
    <name type="scientific">Polynucleobacter kasalickyi</name>
    <dbReference type="NCBI Taxonomy" id="1938817"/>
    <lineage>
        <taxon>Bacteria</taxon>
        <taxon>Pseudomonadati</taxon>
        <taxon>Pseudomonadota</taxon>
        <taxon>Betaproteobacteria</taxon>
        <taxon>Burkholderiales</taxon>
        <taxon>Burkholderiaceae</taxon>
        <taxon>Polynucleobacter</taxon>
    </lineage>
</organism>
<dbReference type="PANTHER" id="PTHR43875:SF15">
    <property type="entry name" value="TREHALOSE IMPORT ATP-BINDING PROTEIN SUGC"/>
    <property type="match status" value="1"/>
</dbReference>
<name>A0A1W2ANG0_9BURK</name>
<dbReference type="InterPro" id="IPR015855">
    <property type="entry name" value="ABC_transpr_MalK-like"/>
</dbReference>
<dbReference type="NCBIfam" id="NF008653">
    <property type="entry name" value="PRK11650.1"/>
    <property type="match status" value="1"/>
</dbReference>
<keyword evidence="5 9" id="KW-0067">ATP-binding</keyword>
<dbReference type="EMBL" id="FWXJ01000009">
    <property type="protein sequence ID" value="SMC61768.1"/>
    <property type="molecule type" value="Genomic_DNA"/>
</dbReference>
<evidence type="ECO:0000256" key="5">
    <source>
        <dbReference type="ARBA" id="ARBA00022840"/>
    </source>
</evidence>
<keyword evidence="7" id="KW-0472">Membrane</keyword>
<dbReference type="InterPro" id="IPR003439">
    <property type="entry name" value="ABC_transporter-like_ATP-bd"/>
</dbReference>
<keyword evidence="4" id="KW-0547">Nucleotide-binding</keyword>
<keyword evidence="10" id="KW-1185">Reference proteome</keyword>
<evidence type="ECO:0000313" key="9">
    <source>
        <dbReference type="EMBL" id="SMC61768.1"/>
    </source>
</evidence>
<dbReference type="PANTHER" id="PTHR43875">
    <property type="entry name" value="MALTODEXTRIN IMPORT ATP-BINDING PROTEIN MSMX"/>
    <property type="match status" value="1"/>
</dbReference>
<evidence type="ECO:0000313" key="10">
    <source>
        <dbReference type="Proteomes" id="UP000192708"/>
    </source>
</evidence>
<dbReference type="GO" id="GO:0140359">
    <property type="term" value="F:ABC-type transporter activity"/>
    <property type="evidence" value="ECO:0007669"/>
    <property type="project" value="InterPro"/>
</dbReference>
<dbReference type="InterPro" id="IPR003593">
    <property type="entry name" value="AAA+_ATPase"/>
</dbReference>
<gene>
    <name evidence="9" type="ORF">SAMN06296008_10970</name>
</gene>
<dbReference type="GO" id="GO:0055052">
    <property type="term" value="C:ATP-binding cassette (ABC) transporter complex, substrate-binding subunit-containing"/>
    <property type="evidence" value="ECO:0007669"/>
    <property type="project" value="TreeGrafter"/>
</dbReference>
<dbReference type="Gene3D" id="2.40.50.100">
    <property type="match status" value="1"/>
</dbReference>
<dbReference type="InterPro" id="IPR008995">
    <property type="entry name" value="Mo/tungstate-bd_C_term_dom"/>
</dbReference>
<dbReference type="Proteomes" id="UP000192708">
    <property type="component" value="Unassembled WGS sequence"/>
</dbReference>
<evidence type="ECO:0000256" key="2">
    <source>
        <dbReference type="ARBA" id="ARBA00022475"/>
    </source>
</evidence>
<evidence type="ECO:0000256" key="6">
    <source>
        <dbReference type="ARBA" id="ARBA00022967"/>
    </source>
</evidence>
<dbReference type="SMART" id="SM00382">
    <property type="entry name" value="AAA"/>
    <property type="match status" value="1"/>
</dbReference>
<evidence type="ECO:0000256" key="3">
    <source>
        <dbReference type="ARBA" id="ARBA00022519"/>
    </source>
</evidence>
<accession>A0A1W2ANG0</accession>
<evidence type="ECO:0000256" key="4">
    <source>
        <dbReference type="ARBA" id="ARBA00022741"/>
    </source>
</evidence>
<dbReference type="AlphaFoldDB" id="A0A1W2ANG0"/>
<dbReference type="InterPro" id="IPR047641">
    <property type="entry name" value="ABC_transpr_MalK/UgpC-like"/>
</dbReference>
<protein>
    <submittedName>
        <fullName evidence="9">Carbohydrate ABC transporter ATP-binding protein, CUT1 family</fullName>
    </submittedName>
</protein>
<dbReference type="SUPFAM" id="SSF52540">
    <property type="entry name" value="P-loop containing nucleoside triphosphate hydrolases"/>
    <property type="match status" value="1"/>
</dbReference>
<dbReference type="Gene3D" id="3.40.50.300">
    <property type="entry name" value="P-loop containing nucleotide triphosphate hydrolases"/>
    <property type="match status" value="1"/>
</dbReference>
<feature type="domain" description="ABC transporter" evidence="8">
    <location>
        <begin position="13"/>
        <end position="244"/>
    </location>
</feature>
<dbReference type="FunFam" id="3.40.50.300:FF:000042">
    <property type="entry name" value="Maltose/maltodextrin ABC transporter, ATP-binding protein"/>
    <property type="match status" value="1"/>
</dbReference>
<keyword evidence="3" id="KW-0997">Cell inner membrane</keyword>
<reference evidence="9 10" key="1">
    <citation type="submission" date="2017-04" db="EMBL/GenBank/DDBJ databases">
        <authorList>
            <person name="Afonso C.L."/>
            <person name="Miller P.J."/>
            <person name="Scott M.A."/>
            <person name="Spackman E."/>
            <person name="Goraichik I."/>
            <person name="Dimitrov K.M."/>
            <person name="Suarez D.L."/>
            <person name="Swayne D.E."/>
        </authorList>
    </citation>
    <scope>NUCLEOTIDE SEQUENCE [LARGE SCALE GENOMIC DNA]</scope>
    <source>
        <strain evidence="9 10">VK13</strain>
    </source>
</reference>
<dbReference type="InterPro" id="IPR012340">
    <property type="entry name" value="NA-bd_OB-fold"/>
</dbReference>
<dbReference type="SUPFAM" id="SSF50331">
    <property type="entry name" value="MOP-like"/>
    <property type="match status" value="1"/>
</dbReference>
<keyword evidence="6" id="KW-1278">Translocase</keyword>
<proteinExistence type="predicted"/>
<dbReference type="GO" id="GO:0005524">
    <property type="term" value="F:ATP binding"/>
    <property type="evidence" value="ECO:0007669"/>
    <property type="project" value="UniProtKB-KW"/>
</dbReference>
<dbReference type="GO" id="GO:0016887">
    <property type="term" value="F:ATP hydrolysis activity"/>
    <property type="evidence" value="ECO:0007669"/>
    <property type="project" value="InterPro"/>
</dbReference>
<evidence type="ECO:0000259" key="8">
    <source>
        <dbReference type="PROSITE" id="PS50893"/>
    </source>
</evidence>
<dbReference type="Pfam" id="PF00005">
    <property type="entry name" value="ABC_tran"/>
    <property type="match status" value="1"/>
</dbReference>
<dbReference type="CDD" id="cd03301">
    <property type="entry name" value="ABC_MalK_N"/>
    <property type="match status" value="1"/>
</dbReference>
<dbReference type="GO" id="GO:0008643">
    <property type="term" value="P:carbohydrate transport"/>
    <property type="evidence" value="ECO:0007669"/>
    <property type="project" value="InterPro"/>
</dbReference>